<evidence type="ECO:0000313" key="1">
    <source>
        <dbReference type="EMBL" id="MPL58699.1"/>
    </source>
</evidence>
<name>A0A644SVH6_9ZZZZ</name>
<sequence>MPIYYPILTHIDIEETRRYAGIAKTPNFKTSMLQKVCTEAQILVSPAASWSIYPYDALTGEILANVPLQLSAKSITKHLANATQVAVLAVTIGETIEQAITDSFAQGRYTEALLLDAAATTAVEAAADQVNALINQQALQVGLASVFRFSPGYGNWDLVIQPEILKLAQGSSIGITTTPSCMLMPRKSVTAVIGLVPNHSQTNLQHSNNSCTNCCQTTCHARKESKNDPNI</sequence>
<dbReference type="EMBL" id="VSSQ01000007">
    <property type="protein sequence ID" value="MPL58699.1"/>
    <property type="molecule type" value="Genomic_DNA"/>
</dbReference>
<reference evidence="1" key="1">
    <citation type="submission" date="2019-08" db="EMBL/GenBank/DDBJ databases">
        <authorList>
            <person name="Kucharzyk K."/>
            <person name="Murdoch R.W."/>
            <person name="Higgins S."/>
            <person name="Loffler F."/>
        </authorList>
    </citation>
    <scope>NUCLEOTIDE SEQUENCE</scope>
</reference>
<evidence type="ECO:0008006" key="2">
    <source>
        <dbReference type="Google" id="ProtNLM"/>
    </source>
</evidence>
<organism evidence="1">
    <name type="scientific">bioreactor metagenome</name>
    <dbReference type="NCBI Taxonomy" id="1076179"/>
    <lineage>
        <taxon>unclassified sequences</taxon>
        <taxon>metagenomes</taxon>
        <taxon>ecological metagenomes</taxon>
    </lineage>
</organism>
<gene>
    <name evidence="1" type="ORF">SDC9_04241</name>
</gene>
<accession>A0A644SVH6</accession>
<dbReference type="SUPFAM" id="SSF56507">
    <property type="entry name" value="Methionine synthase activation domain-like"/>
    <property type="match status" value="1"/>
</dbReference>
<dbReference type="AlphaFoldDB" id="A0A644SVH6"/>
<protein>
    <recommendedName>
        <fullName evidence="2">AdoMet activation domain-containing protein</fullName>
    </recommendedName>
</protein>
<dbReference type="Gene3D" id="3.40.109.40">
    <property type="match status" value="1"/>
</dbReference>
<proteinExistence type="predicted"/>
<dbReference type="InterPro" id="IPR037010">
    <property type="entry name" value="VitB12-dep_Met_synth_activ_sf"/>
</dbReference>
<dbReference type="GO" id="GO:0008705">
    <property type="term" value="F:methionine synthase activity"/>
    <property type="evidence" value="ECO:0007669"/>
    <property type="project" value="InterPro"/>
</dbReference>
<comment type="caution">
    <text evidence="1">The sequence shown here is derived from an EMBL/GenBank/DDBJ whole genome shotgun (WGS) entry which is preliminary data.</text>
</comment>